<dbReference type="GO" id="GO:0046556">
    <property type="term" value="F:alpha-L-arabinofuranosidase activity"/>
    <property type="evidence" value="ECO:0007669"/>
    <property type="project" value="UniProtKB-EC"/>
</dbReference>
<evidence type="ECO:0000256" key="5">
    <source>
        <dbReference type="ARBA" id="ARBA00022801"/>
    </source>
</evidence>
<dbReference type="EMBL" id="CP016094">
    <property type="protein sequence ID" value="AOS44253.1"/>
    <property type="molecule type" value="Genomic_DNA"/>
</dbReference>
<evidence type="ECO:0000259" key="9">
    <source>
        <dbReference type="SMART" id="SM00813"/>
    </source>
</evidence>
<evidence type="ECO:0000256" key="6">
    <source>
        <dbReference type="ARBA" id="ARBA00023277"/>
    </source>
</evidence>
<comment type="similarity">
    <text evidence="2">Belongs to the glycosyl hydrolase 51 family.</text>
</comment>
<accession>A0A1D8ATN8</accession>
<dbReference type="RefSeq" id="WP_083270156.1">
    <property type="nucleotide sequence ID" value="NZ_CP016094.1"/>
</dbReference>
<proteinExistence type="inferred from homology"/>
<evidence type="ECO:0000256" key="8">
    <source>
        <dbReference type="SAM" id="SignalP"/>
    </source>
</evidence>
<dbReference type="InterPro" id="IPR010720">
    <property type="entry name" value="Alpha-L-AF_C"/>
</dbReference>
<keyword evidence="5 10" id="KW-0378">Hydrolase</keyword>
<dbReference type="OrthoDB" id="9758333at2"/>
<gene>
    <name evidence="10" type="primary">abf2_2</name>
    <name evidence="10" type="ORF">Verru16b_01314</name>
</gene>
<dbReference type="Gene3D" id="2.60.40.1180">
    <property type="entry name" value="Golgi alpha-mannosidase II"/>
    <property type="match status" value="1"/>
</dbReference>
<dbReference type="SUPFAM" id="SSF51011">
    <property type="entry name" value="Glycosyl hydrolase domain"/>
    <property type="match status" value="1"/>
</dbReference>
<comment type="subunit">
    <text evidence="3">Homohexamer; trimer of dimers.</text>
</comment>
<dbReference type="PATRIC" id="fig|1838286.3.peg.1323"/>
<dbReference type="Pfam" id="PF06964">
    <property type="entry name" value="Alpha-L-AF_C"/>
    <property type="match status" value="1"/>
</dbReference>
<evidence type="ECO:0000256" key="1">
    <source>
        <dbReference type="ARBA" id="ARBA00001462"/>
    </source>
</evidence>
<dbReference type="InterPro" id="IPR055235">
    <property type="entry name" value="ASD1_cat"/>
</dbReference>
<evidence type="ECO:0000256" key="3">
    <source>
        <dbReference type="ARBA" id="ARBA00011165"/>
    </source>
</evidence>
<dbReference type="InterPro" id="IPR017853">
    <property type="entry name" value="GH"/>
</dbReference>
<dbReference type="EC" id="3.2.1.55" evidence="4"/>
<evidence type="ECO:0000256" key="4">
    <source>
        <dbReference type="ARBA" id="ARBA00012670"/>
    </source>
</evidence>
<dbReference type="InterPro" id="IPR013780">
    <property type="entry name" value="Glyco_hydro_b"/>
</dbReference>
<dbReference type="SUPFAM" id="SSF51445">
    <property type="entry name" value="(Trans)glycosidases"/>
    <property type="match status" value="1"/>
</dbReference>
<sequence length="514" mass="56624">MKRPLPLLGLLALAVAGLPAAETATLTLRAGSSGPVISREIYGHFAEHLGHCIYGGLWVGPDSPIPNTRGIRNDVVGALKNLHIPVLRWPGGCFADEYHWKDGIGPREKRPSMYNSHWGGVVENNHFGTHEFLDLVEQLGCEAFVSVNVGSGTVQETQEWVEYMTSDAQSPMANLRRAHGREKAWRVKYIGVGNETWGCGGNMRPEYYADVYKHFNTFIKNYDRGFRVQRIACGPNGDNYAWTEELMASAARQMDGLSLHHYTLPTGQWGKKGPATGFVEDQWFTTMRNTLLMETLVTKHSAIMDKYDPQKKVGLVVDEWGTWYDVEPGTNPGFLRQNNTLRDAVVAGLNLHIFQKHADRVTMANIAQMVNVLQAVILTDNEKMLLTPTYHVFEMFKVHQGATSLPLELKSPDYVYGAEKLPRVSASASRDAAGKVHVSLVNLHPTDAITVTTTLEGVPVAPVSGRILTAAAMDAHNTFAVPEVVRPVAFIGATRTGDTLTIELPAKSVVVLTL</sequence>
<evidence type="ECO:0000256" key="7">
    <source>
        <dbReference type="ARBA" id="ARBA00023295"/>
    </source>
</evidence>
<keyword evidence="8" id="KW-0732">Signal</keyword>
<protein>
    <recommendedName>
        <fullName evidence="4">non-reducing end alpha-L-arabinofuranosidase</fullName>
        <ecNumber evidence="4">3.2.1.55</ecNumber>
    </recommendedName>
</protein>
<dbReference type="AlphaFoldDB" id="A0A1D8ATN8"/>
<keyword evidence="11" id="KW-1185">Reference proteome</keyword>
<organism evidence="10 11">
    <name type="scientific">Lacunisphaera limnophila</name>
    <dbReference type="NCBI Taxonomy" id="1838286"/>
    <lineage>
        <taxon>Bacteria</taxon>
        <taxon>Pseudomonadati</taxon>
        <taxon>Verrucomicrobiota</taxon>
        <taxon>Opitutia</taxon>
        <taxon>Opitutales</taxon>
        <taxon>Opitutaceae</taxon>
        <taxon>Lacunisphaera</taxon>
    </lineage>
</organism>
<evidence type="ECO:0000256" key="2">
    <source>
        <dbReference type="ARBA" id="ARBA00007186"/>
    </source>
</evidence>
<dbReference type="STRING" id="1838286.Verru16b_01314"/>
<name>A0A1D8ATN8_9BACT</name>
<evidence type="ECO:0000313" key="11">
    <source>
        <dbReference type="Proteomes" id="UP000095228"/>
    </source>
</evidence>
<dbReference type="GO" id="GO:0046373">
    <property type="term" value="P:L-arabinose metabolic process"/>
    <property type="evidence" value="ECO:0007669"/>
    <property type="project" value="InterPro"/>
</dbReference>
<dbReference type="Gene3D" id="3.20.20.80">
    <property type="entry name" value="Glycosidases"/>
    <property type="match status" value="1"/>
</dbReference>
<dbReference type="GO" id="GO:0000272">
    <property type="term" value="P:polysaccharide catabolic process"/>
    <property type="evidence" value="ECO:0007669"/>
    <property type="project" value="TreeGrafter"/>
</dbReference>
<dbReference type="SMART" id="SM00813">
    <property type="entry name" value="Alpha-L-AF_C"/>
    <property type="match status" value="1"/>
</dbReference>
<comment type="catalytic activity">
    <reaction evidence="1">
        <text>Hydrolysis of terminal non-reducing alpha-L-arabinofuranoside residues in alpha-L-arabinosides.</text>
        <dbReference type="EC" id="3.2.1.55"/>
    </reaction>
</comment>
<keyword evidence="6" id="KW-0119">Carbohydrate metabolism</keyword>
<dbReference type="PANTHER" id="PTHR43576:SF2">
    <property type="entry name" value="INTRACELLULAR EXO-ALPHA-L-ARABINOFURANOSIDASE 2"/>
    <property type="match status" value="1"/>
</dbReference>
<feature type="chain" id="PRO_5009105154" description="non-reducing end alpha-L-arabinofuranosidase" evidence="8">
    <location>
        <begin position="21"/>
        <end position="514"/>
    </location>
</feature>
<dbReference type="Proteomes" id="UP000095228">
    <property type="component" value="Chromosome"/>
</dbReference>
<dbReference type="PANTHER" id="PTHR43576">
    <property type="entry name" value="ALPHA-L-ARABINOFURANOSIDASE C-RELATED"/>
    <property type="match status" value="1"/>
</dbReference>
<reference evidence="10 11" key="1">
    <citation type="submission" date="2016-06" db="EMBL/GenBank/DDBJ databases">
        <title>Three novel species with peptidoglycan cell walls form the new genus Lacunisphaera gen. nov. in the family Opitutaceae of the verrucomicrobial subdivision 4.</title>
        <authorList>
            <person name="Rast P."/>
            <person name="Gloeckner I."/>
            <person name="Jogler M."/>
            <person name="Boedeker C."/>
            <person name="Jeske O."/>
            <person name="Wiegand S."/>
            <person name="Reinhardt R."/>
            <person name="Schumann P."/>
            <person name="Rohde M."/>
            <person name="Spring S."/>
            <person name="Gloeckner F.O."/>
            <person name="Jogler C."/>
        </authorList>
    </citation>
    <scope>NUCLEOTIDE SEQUENCE [LARGE SCALE GENOMIC DNA]</scope>
    <source>
        <strain evidence="10 11">IG16b</strain>
    </source>
</reference>
<evidence type="ECO:0000313" key="10">
    <source>
        <dbReference type="EMBL" id="AOS44253.1"/>
    </source>
</evidence>
<feature type="signal peptide" evidence="8">
    <location>
        <begin position="1"/>
        <end position="20"/>
    </location>
</feature>
<feature type="domain" description="Alpha-L-arabinofuranosidase C-terminal" evidence="9">
    <location>
        <begin position="318"/>
        <end position="508"/>
    </location>
</feature>
<dbReference type="Pfam" id="PF22848">
    <property type="entry name" value="ASD1_dom"/>
    <property type="match status" value="1"/>
</dbReference>
<dbReference type="KEGG" id="obg:Verru16b_01314"/>
<keyword evidence="7 10" id="KW-0326">Glycosidase</keyword>